<dbReference type="InterPro" id="IPR036291">
    <property type="entry name" value="NAD(P)-bd_dom_sf"/>
</dbReference>
<organism evidence="3 4">
    <name type="scientific">Limnobacter humi</name>
    <dbReference type="NCBI Taxonomy" id="1778671"/>
    <lineage>
        <taxon>Bacteria</taxon>
        <taxon>Pseudomonadati</taxon>
        <taxon>Pseudomonadota</taxon>
        <taxon>Betaproteobacteria</taxon>
        <taxon>Burkholderiales</taxon>
        <taxon>Burkholderiaceae</taxon>
        <taxon>Limnobacter</taxon>
    </lineage>
</organism>
<evidence type="ECO:0000256" key="2">
    <source>
        <dbReference type="ARBA" id="ARBA00023002"/>
    </source>
</evidence>
<dbReference type="PANTHER" id="PTHR43477:SF1">
    <property type="entry name" value="DIHYDROANTICAPSIN 7-DEHYDROGENASE"/>
    <property type="match status" value="1"/>
</dbReference>
<dbReference type="Proteomes" id="UP001204142">
    <property type="component" value="Unassembled WGS sequence"/>
</dbReference>
<dbReference type="InterPro" id="IPR051122">
    <property type="entry name" value="SDR_DHRS6-like"/>
</dbReference>
<dbReference type="CDD" id="cd05233">
    <property type="entry name" value="SDR_c"/>
    <property type="match status" value="1"/>
</dbReference>
<keyword evidence="4" id="KW-1185">Reference proteome</keyword>
<evidence type="ECO:0000313" key="4">
    <source>
        <dbReference type="Proteomes" id="UP001204142"/>
    </source>
</evidence>
<protein>
    <submittedName>
        <fullName evidence="3">SDR family oxidoreductase</fullName>
    </submittedName>
</protein>
<comment type="caution">
    <text evidence="3">The sequence shown here is derived from an EMBL/GenBank/DDBJ whole genome shotgun (WGS) entry which is preliminary data.</text>
</comment>
<dbReference type="InterPro" id="IPR002347">
    <property type="entry name" value="SDR_fam"/>
</dbReference>
<evidence type="ECO:0000256" key="1">
    <source>
        <dbReference type="ARBA" id="ARBA00006484"/>
    </source>
</evidence>
<accession>A0ABT1WJC7</accession>
<evidence type="ECO:0000313" key="3">
    <source>
        <dbReference type="EMBL" id="MCQ8897612.1"/>
    </source>
</evidence>
<reference evidence="3 4" key="1">
    <citation type="submission" date="2022-07" db="EMBL/GenBank/DDBJ databases">
        <authorList>
            <person name="Xamxidin M."/>
            <person name="Wu M."/>
        </authorList>
    </citation>
    <scope>NUCLEOTIDE SEQUENCE [LARGE SCALE GENOMIC DNA]</scope>
    <source>
        <strain evidence="3 4">NBRC 111650</strain>
    </source>
</reference>
<dbReference type="Pfam" id="PF13561">
    <property type="entry name" value="adh_short_C2"/>
    <property type="match status" value="1"/>
</dbReference>
<name>A0ABT1WJC7_9BURK</name>
<dbReference type="SUPFAM" id="SSF51735">
    <property type="entry name" value="NAD(P)-binding Rossmann-fold domains"/>
    <property type="match status" value="1"/>
</dbReference>
<sequence length="248" mass="25702">MNSHIFVMGANSAIAQQLIRRCRAAGQAVVAAGRNRSALQALYGDDEGVMLLEIQATDPASVEAGFSTLQNQGVAVQGYAHCVGSILVAPLIKTSAAQLHDVLSVNLLSACHGLKEFLKLAKQQGQGGSAVLISTCATGIGVANHEAIAAAKAGIEGLARSAAATHAVDGIRVNAVAPGLTDSPMAQAFLKSDVMRAASEKQYPLHGVNTPDDVAGAMHWLLSEDARRITGMVMNVDGGFRNTRPLVK</sequence>
<dbReference type="PRINTS" id="PR00081">
    <property type="entry name" value="GDHRDH"/>
</dbReference>
<dbReference type="Gene3D" id="3.40.50.720">
    <property type="entry name" value="NAD(P)-binding Rossmann-like Domain"/>
    <property type="match status" value="1"/>
</dbReference>
<dbReference type="RefSeq" id="WP_256765415.1">
    <property type="nucleotide sequence ID" value="NZ_JANIGO010000005.1"/>
</dbReference>
<dbReference type="EMBL" id="JANIGO010000005">
    <property type="protein sequence ID" value="MCQ8897612.1"/>
    <property type="molecule type" value="Genomic_DNA"/>
</dbReference>
<gene>
    <name evidence="3" type="ORF">NQT62_14315</name>
</gene>
<dbReference type="PANTHER" id="PTHR43477">
    <property type="entry name" value="DIHYDROANTICAPSIN 7-DEHYDROGENASE"/>
    <property type="match status" value="1"/>
</dbReference>
<proteinExistence type="inferred from homology"/>
<comment type="similarity">
    <text evidence="1">Belongs to the short-chain dehydrogenases/reductases (SDR) family.</text>
</comment>
<keyword evidence="2" id="KW-0560">Oxidoreductase</keyword>